<dbReference type="VEuPathDB" id="GiardiaDB:GL50581_4106"/>
<dbReference type="AlphaFoldDB" id="V6TKN7"/>
<dbReference type="VEuPathDB" id="GiardiaDB:QR46_0081"/>
<gene>
    <name evidence="1" type="ORF">DHA2_8608</name>
</gene>
<dbReference type="VEuPathDB" id="GiardiaDB:DHA2_8608"/>
<organism evidence="1 2">
    <name type="scientific">Giardia intestinalis</name>
    <name type="common">Giardia lamblia</name>
    <dbReference type="NCBI Taxonomy" id="5741"/>
    <lineage>
        <taxon>Eukaryota</taxon>
        <taxon>Metamonada</taxon>
        <taxon>Diplomonadida</taxon>
        <taxon>Hexamitidae</taxon>
        <taxon>Giardiinae</taxon>
        <taxon>Giardia</taxon>
    </lineage>
</organism>
<proteinExistence type="predicted"/>
<dbReference type="Proteomes" id="UP000018320">
    <property type="component" value="Unassembled WGS sequence"/>
</dbReference>
<protein>
    <submittedName>
        <fullName evidence="1">Uncharacterized protein</fullName>
    </submittedName>
</protein>
<name>V6TKN7_GIAIN</name>
<reference evidence="2" key="1">
    <citation type="submission" date="2012-02" db="EMBL/GenBank/DDBJ databases">
        <title>Genome sequencing of Giardia lamblia Genotypes A2 and B isolates (DH and GS) and comparative analysis with the genomes of Genotypes A1 and E (WB and Pig).</title>
        <authorList>
            <person name="Adam R."/>
            <person name="Dahlstrom E."/>
            <person name="Martens C."/>
            <person name="Bruno D."/>
            <person name="Barbian K."/>
            <person name="Porcella S.F."/>
            <person name="Nash T."/>
        </authorList>
    </citation>
    <scope>NUCLEOTIDE SEQUENCE</scope>
    <source>
        <strain evidence="2">DH</strain>
    </source>
</reference>
<dbReference type="EMBL" id="AHGT01000002">
    <property type="protein sequence ID" value="ESU39558.1"/>
    <property type="molecule type" value="Genomic_DNA"/>
</dbReference>
<evidence type="ECO:0000313" key="2">
    <source>
        <dbReference type="Proteomes" id="UP000018320"/>
    </source>
</evidence>
<sequence length="983" mass="109340">MAYLIKCCIKALKMKHNSPSWALSIFVTWDKNREACLQAFSDEALSRIGSSDVSQGYLLYLEKVKDVFIEPFRLNDKVTSVQLKALQEFPQSASSSGPITVLQEPRFDIYVSNYIQSLEYTLDRTCFSIDSSKIWLKYYKVITALAGCPWRHQSSCIALRKDLLQCICKRIVLDNPTLFTDLFQDRVSAELGQPLSGVELYNAYSKVLSMAVNCEQVHASSLYSLTDMFRVLLHREDKAPRSSRVQGNHPLGVYQAFIALFDETASFCATNDISDRITGRFLYTLYESALYYLGRFLPAIYLDIAIRISGHIVSPSIIQELFQRSAAEIIFERPVQIKKPFEDAADLACNILQRGVAIHPKVTLLYVSLMELLRHRSLEHYGSAVIAQLYDELLQKDVDACCDITQEAFVATKYILRYTLETAGITAMISQVQFILERQIVFNTELWDAVLYIICSYLGDAQAFLALTSHYDILGMPLIDCILKDVYRSVSLLQFLWHTAHAFLKKELQLDCYFRSLCNEHNVFSFCYHALSSSDLCDAKGSVDALLTSLLTRLSEGGHDSPERKSSVELAYSYSVITLLLLLRIHLEKYIFSSVMDDLSDYNEQAQLLEGVFAPLAYWSGGQRTKYTDLSSFCHPSPLLHCTSILSQDFAFSAWDVHNAIDRLLLFLRASQDGFSIVGLPTTEPPTPGSLFADSSMATRLSGCSRLCILIRESATSFVDARCLDPASTYFCFAALSLSGATASDTTFRMAAGPQEGVVGALDFTPIIALTAESLSERPANFILSGVNPVLADAALFQQRYLPLSSPFTTPEVFGMSIRSINDIAVRPEAPPPGVPARLLCGGIANLQAYDRLVNKDTAELQQEDHDASPKQNTRTVLIHGQISLPETVEKRVAAVSKAALPFTTPLGVAAFIEKVYGESPTHRVRIDTWKVPLPDIRSVFDKVKRYDPAGAAREAPPHLLQPVAQLPTSEQAEAALALGPAE</sequence>
<reference evidence="1 2" key="2">
    <citation type="journal article" date="2013" name="Genome Biol. Evol.">
        <title>Genome sequencing of Giardia lamblia genotypes A2 and B isolates (DH and GS) and comparative analysis with the genomes of genotypes A1 and E (WB and Pig).</title>
        <authorList>
            <person name="Adam R.D."/>
            <person name="Dahlstrom E.W."/>
            <person name="Martens C.A."/>
            <person name="Bruno D.P."/>
            <person name="Barbian K.D."/>
            <person name="Ricklefs S.M."/>
            <person name="Hernandez M.M."/>
            <person name="Narla N.P."/>
            <person name="Patel R.B."/>
            <person name="Porcella S.F."/>
            <person name="Nash T.E."/>
        </authorList>
    </citation>
    <scope>NUCLEOTIDE SEQUENCE [LARGE SCALE GENOMIC DNA]</scope>
    <source>
        <strain evidence="1 2">DH</strain>
    </source>
</reference>
<comment type="caution">
    <text evidence="1">The sequence shown here is derived from an EMBL/GenBank/DDBJ whole genome shotgun (WGS) entry which is preliminary data.</text>
</comment>
<evidence type="ECO:0000313" key="1">
    <source>
        <dbReference type="EMBL" id="ESU39558.1"/>
    </source>
</evidence>
<accession>V6TKN7</accession>
<dbReference type="VEuPathDB" id="GiardiaDB:GL50803_008608"/>